<organism evidence="3 4">
    <name type="scientific">Ilex paraguariensis</name>
    <name type="common">yerba mate</name>
    <dbReference type="NCBI Taxonomy" id="185542"/>
    <lineage>
        <taxon>Eukaryota</taxon>
        <taxon>Viridiplantae</taxon>
        <taxon>Streptophyta</taxon>
        <taxon>Embryophyta</taxon>
        <taxon>Tracheophyta</taxon>
        <taxon>Spermatophyta</taxon>
        <taxon>Magnoliopsida</taxon>
        <taxon>eudicotyledons</taxon>
        <taxon>Gunneridae</taxon>
        <taxon>Pentapetalae</taxon>
        <taxon>asterids</taxon>
        <taxon>campanulids</taxon>
        <taxon>Aquifoliales</taxon>
        <taxon>Aquifoliaceae</taxon>
        <taxon>Ilex</taxon>
    </lineage>
</organism>
<accession>A0ABC8QVI6</accession>
<gene>
    <name evidence="3" type="ORF">ILEXP_LOCUS799</name>
</gene>
<keyword evidence="4" id="KW-1185">Reference proteome</keyword>
<reference evidence="3 4" key="1">
    <citation type="submission" date="2024-02" db="EMBL/GenBank/DDBJ databases">
        <authorList>
            <person name="Vignale AGUSTIN F."/>
            <person name="Sosa J E."/>
            <person name="Modenutti C."/>
        </authorList>
    </citation>
    <scope>NUCLEOTIDE SEQUENCE [LARGE SCALE GENOMIC DNA]</scope>
</reference>
<dbReference type="PANTHER" id="PTHR46598:SF3">
    <property type="entry name" value="OS07G0495300 PROTEIN"/>
    <property type="match status" value="1"/>
</dbReference>
<dbReference type="InterPro" id="IPR057440">
    <property type="entry name" value="At1g68980-like_TPR"/>
</dbReference>
<name>A0ABC8QVI6_9AQUA</name>
<comment type="caution">
    <text evidence="3">The sequence shown here is derived from an EMBL/GenBank/DDBJ whole genome shotgun (WGS) entry which is preliminary data.</text>
</comment>
<dbReference type="EMBL" id="CAUOFW020000225">
    <property type="protein sequence ID" value="CAK9133872.1"/>
    <property type="molecule type" value="Genomic_DNA"/>
</dbReference>
<evidence type="ECO:0000313" key="4">
    <source>
        <dbReference type="Proteomes" id="UP001642360"/>
    </source>
</evidence>
<proteinExistence type="inferred from homology"/>
<evidence type="ECO:0000259" key="2">
    <source>
        <dbReference type="Pfam" id="PF25245"/>
    </source>
</evidence>
<feature type="domain" description="At1g68980-like TPR repeats" evidence="2">
    <location>
        <begin position="88"/>
        <end position="165"/>
    </location>
</feature>
<sequence length="168" mass="19955">MAQSLRKAQLSRSCYIKRYLLFSHVVPITQRNSLRPIYQLEFTFYHSLGKFREPDLRFELYQKPTIQHLCTSVQPERLCWEGSSHDVLLKKLEIALKNYQVDEAWDAYKDFKSLYDFPSHSLMNKLMTVLSYSSEPKWLKRMCDLVVLIRIEKPNLLPLDLLRKLAIS</sequence>
<evidence type="ECO:0000313" key="3">
    <source>
        <dbReference type="EMBL" id="CAK9133872.1"/>
    </source>
</evidence>
<protein>
    <recommendedName>
        <fullName evidence="2">At1g68980-like TPR repeats domain-containing protein</fullName>
    </recommendedName>
</protein>
<dbReference type="PANTHER" id="PTHR46598">
    <property type="entry name" value="BNAC05G43320D PROTEIN"/>
    <property type="match status" value="1"/>
</dbReference>
<dbReference type="Proteomes" id="UP001642360">
    <property type="component" value="Unassembled WGS sequence"/>
</dbReference>
<dbReference type="Pfam" id="PF25245">
    <property type="entry name" value="TPR_At1g68980"/>
    <property type="match status" value="1"/>
</dbReference>
<comment type="similarity">
    <text evidence="1">Belongs to the PPR family. P subfamily.</text>
</comment>
<dbReference type="AlphaFoldDB" id="A0ABC8QVI6"/>
<evidence type="ECO:0000256" key="1">
    <source>
        <dbReference type="ARBA" id="ARBA00007626"/>
    </source>
</evidence>